<feature type="signal peptide" evidence="1">
    <location>
        <begin position="1"/>
        <end position="18"/>
    </location>
</feature>
<organism evidence="2 4">
    <name type="scientific">Legionella adelaidensis</name>
    <dbReference type="NCBI Taxonomy" id="45056"/>
    <lineage>
        <taxon>Bacteria</taxon>
        <taxon>Pseudomonadati</taxon>
        <taxon>Pseudomonadota</taxon>
        <taxon>Gammaproteobacteria</taxon>
        <taxon>Legionellales</taxon>
        <taxon>Legionellaceae</taxon>
        <taxon>Legionella</taxon>
    </lineage>
</organism>
<dbReference type="STRING" id="45056.Lade_0338"/>
<dbReference type="EMBL" id="LR134420">
    <property type="protein sequence ID" value="VEH85124.1"/>
    <property type="molecule type" value="Genomic_DNA"/>
</dbReference>
<feature type="chain" id="PRO_5036002949" evidence="1">
    <location>
        <begin position="19"/>
        <end position="185"/>
    </location>
</feature>
<accession>A0A0W0R3N5</accession>
<sequence>MQLILCLFFSILANNLYAQNTELLFYRPFAETTAHPSPKIANTLHGECIKQSEVIRREDAIQCKAEGKIYDPCFIKAFTDKKEALCPQSPWSEKSTIIQFAEQYPQATEILDMSKTYPWALELKDGIRCQAFLTQNSFDNLPVRYFCNDQSTLLGHLQRCSASWKILQHKDSSQLDTVEITKAWF</sequence>
<proteinExistence type="predicted"/>
<evidence type="ECO:0000256" key="1">
    <source>
        <dbReference type="SAM" id="SignalP"/>
    </source>
</evidence>
<keyword evidence="1" id="KW-0732">Signal</keyword>
<evidence type="ECO:0000313" key="3">
    <source>
        <dbReference type="EMBL" id="VEH85124.1"/>
    </source>
</evidence>
<dbReference type="KEGG" id="ladl:NCTC12735_00747"/>
<dbReference type="PATRIC" id="fig|45056.6.peg.345"/>
<protein>
    <submittedName>
        <fullName evidence="2">Uncharacterized protein</fullName>
    </submittedName>
</protein>
<geneLocation type="plasmid" evidence="3 5">
    <name>11</name>
</geneLocation>
<dbReference type="RefSeq" id="WP_058461418.1">
    <property type="nucleotide sequence ID" value="NZ_CAAAHS010000008.1"/>
</dbReference>
<dbReference type="Proteomes" id="UP000054859">
    <property type="component" value="Unassembled WGS sequence"/>
</dbReference>
<evidence type="ECO:0000313" key="5">
    <source>
        <dbReference type="Proteomes" id="UP000281170"/>
    </source>
</evidence>
<dbReference type="EMBL" id="LNKA01000001">
    <property type="protein sequence ID" value="KTC65680.1"/>
    <property type="molecule type" value="Genomic_DNA"/>
</dbReference>
<evidence type="ECO:0000313" key="4">
    <source>
        <dbReference type="Proteomes" id="UP000054859"/>
    </source>
</evidence>
<keyword evidence="4" id="KW-1185">Reference proteome</keyword>
<name>A0A0W0R3N5_9GAMM</name>
<dbReference type="Proteomes" id="UP000281170">
    <property type="component" value="Plasmid 11"/>
</dbReference>
<dbReference type="AlphaFoldDB" id="A0A0W0R3N5"/>
<gene>
    <name evidence="2" type="ORF">Lade_0338</name>
    <name evidence="3" type="ORF">NCTC12735_00747</name>
</gene>
<dbReference type="OrthoDB" id="5641192at2"/>
<reference evidence="3 5" key="2">
    <citation type="submission" date="2018-12" db="EMBL/GenBank/DDBJ databases">
        <authorList>
            <consortium name="Pathogen Informatics"/>
        </authorList>
    </citation>
    <scope>NUCLEOTIDE SEQUENCE [LARGE SCALE GENOMIC DNA]</scope>
    <source>
        <strain evidence="3 5">NCTC12735</strain>
        <plasmid evidence="5">11</plasmid>
    </source>
</reference>
<reference evidence="2 4" key="1">
    <citation type="submission" date="2015-11" db="EMBL/GenBank/DDBJ databases">
        <title>Identification of large and diverse effector repertoires of 38 Legionella species.</title>
        <authorList>
            <person name="Burstein D."/>
            <person name="Amaro F."/>
            <person name="Zusman T."/>
            <person name="Lifshitz Z."/>
            <person name="Cohen O."/>
            <person name="Gilbert J.A."/>
            <person name="Pupko T."/>
            <person name="Shuman H.A."/>
            <person name="Segal G."/>
        </authorList>
    </citation>
    <scope>NUCLEOTIDE SEQUENCE [LARGE SCALE GENOMIC DNA]</scope>
    <source>
        <strain evidence="2 4">1762-AUS-E</strain>
    </source>
</reference>
<evidence type="ECO:0000313" key="2">
    <source>
        <dbReference type="EMBL" id="KTC65680.1"/>
    </source>
</evidence>
<keyword evidence="3" id="KW-0614">Plasmid</keyword>